<dbReference type="EMBL" id="CAUYUJ010014297">
    <property type="protein sequence ID" value="CAK0839481.1"/>
    <property type="molecule type" value="Genomic_DNA"/>
</dbReference>
<dbReference type="Proteomes" id="UP001189429">
    <property type="component" value="Unassembled WGS sequence"/>
</dbReference>
<name>A0ABN9T4E2_9DINO</name>
<reference evidence="1" key="1">
    <citation type="submission" date="2023-10" db="EMBL/GenBank/DDBJ databases">
        <authorList>
            <person name="Chen Y."/>
            <person name="Shah S."/>
            <person name="Dougan E. K."/>
            <person name="Thang M."/>
            <person name="Chan C."/>
        </authorList>
    </citation>
    <scope>NUCLEOTIDE SEQUENCE [LARGE SCALE GENOMIC DNA]</scope>
</reference>
<feature type="non-terminal residue" evidence="1">
    <location>
        <position position="1"/>
    </location>
</feature>
<keyword evidence="2" id="KW-1185">Reference proteome</keyword>
<accession>A0ABN9T4E2</accession>
<proteinExistence type="predicted"/>
<protein>
    <submittedName>
        <fullName evidence="1">Uncharacterized protein</fullName>
    </submittedName>
</protein>
<gene>
    <name evidence="1" type="ORF">PCOR1329_LOCUS35150</name>
</gene>
<comment type="caution">
    <text evidence="1">The sequence shown here is derived from an EMBL/GenBank/DDBJ whole genome shotgun (WGS) entry which is preliminary data.</text>
</comment>
<evidence type="ECO:0000313" key="2">
    <source>
        <dbReference type="Proteomes" id="UP001189429"/>
    </source>
</evidence>
<evidence type="ECO:0000313" key="1">
    <source>
        <dbReference type="EMBL" id="CAK0839481.1"/>
    </source>
</evidence>
<sequence length="218" mass="23948">GSIAGPVPAHAIFGFFEKPWRDYTVLDAFNISMPPEYNLTKRDPPLLIWQGDRIQPLEQMFASAKTVTYPDLATALKGQNITEIGLGLAAKRKAGAAQLVEVKRDPTEAGLDVWLFDFEGEKLHELVLYALVQRGPDRILCNLVLRTPRILWESRRDTFNKIASSFSPLDPQPNRTSGFVADNVALQSLYEVASVGNLQANASGAVFDIPASSLPPSL</sequence>
<organism evidence="1 2">
    <name type="scientific">Prorocentrum cordatum</name>
    <dbReference type="NCBI Taxonomy" id="2364126"/>
    <lineage>
        <taxon>Eukaryota</taxon>
        <taxon>Sar</taxon>
        <taxon>Alveolata</taxon>
        <taxon>Dinophyceae</taxon>
        <taxon>Prorocentrales</taxon>
        <taxon>Prorocentraceae</taxon>
        <taxon>Prorocentrum</taxon>
    </lineage>
</organism>